<dbReference type="InterPro" id="IPR008983">
    <property type="entry name" value="Tumour_necrosis_fac-like_dom"/>
</dbReference>
<dbReference type="InterPro" id="IPR001073">
    <property type="entry name" value="C1q_dom"/>
</dbReference>
<dbReference type="AlphaFoldDB" id="A0A8D2IXH0"/>
<dbReference type="Proteomes" id="UP000694545">
    <property type="component" value="Unplaced"/>
</dbReference>
<keyword evidence="3" id="KW-0732">Signal</keyword>
<evidence type="ECO:0000256" key="2">
    <source>
        <dbReference type="ARBA" id="ARBA00022525"/>
    </source>
</evidence>
<dbReference type="Gene3D" id="2.60.120.40">
    <property type="match status" value="1"/>
</dbReference>
<organism evidence="7 8">
    <name type="scientific">Varanus komodoensis</name>
    <name type="common">Komodo dragon</name>
    <dbReference type="NCBI Taxonomy" id="61221"/>
    <lineage>
        <taxon>Eukaryota</taxon>
        <taxon>Metazoa</taxon>
        <taxon>Chordata</taxon>
        <taxon>Craniata</taxon>
        <taxon>Vertebrata</taxon>
        <taxon>Euteleostomi</taxon>
        <taxon>Lepidosauria</taxon>
        <taxon>Squamata</taxon>
        <taxon>Bifurcata</taxon>
        <taxon>Unidentata</taxon>
        <taxon>Episquamata</taxon>
        <taxon>Toxicofera</taxon>
        <taxon>Anguimorpha</taxon>
        <taxon>Paleoanguimorpha</taxon>
        <taxon>Varanoidea</taxon>
        <taxon>Varanidae</taxon>
        <taxon>Varanus</taxon>
    </lineage>
</organism>
<dbReference type="PANTHER" id="PTHR15427:SF48">
    <property type="entry name" value="COLLAGEN ALPHA-1(X) CHAIN"/>
    <property type="match status" value="1"/>
</dbReference>
<keyword evidence="4" id="KW-0176">Collagen</keyword>
<evidence type="ECO:0000256" key="1">
    <source>
        <dbReference type="ARBA" id="ARBA00004613"/>
    </source>
</evidence>
<evidence type="ECO:0000256" key="5">
    <source>
        <dbReference type="SAM" id="MobiDB-lite"/>
    </source>
</evidence>
<dbReference type="PROSITE" id="PS50871">
    <property type="entry name" value="C1Q"/>
    <property type="match status" value="1"/>
</dbReference>
<evidence type="ECO:0000256" key="4">
    <source>
        <dbReference type="ARBA" id="ARBA00023119"/>
    </source>
</evidence>
<dbReference type="SMART" id="SM00110">
    <property type="entry name" value="C1Q"/>
    <property type="match status" value="1"/>
</dbReference>
<feature type="compositionally biased region" description="Low complexity" evidence="5">
    <location>
        <begin position="141"/>
        <end position="150"/>
    </location>
</feature>
<proteinExistence type="predicted"/>
<dbReference type="PRINTS" id="PR00007">
    <property type="entry name" value="COMPLEMNTC1Q"/>
</dbReference>
<sequence>NPLIILIYFSCSSKARTRTRWSSRPSRPKGTTGSFWTGAPGEPGPIGPVGNMGPQGPRGAAGENGIPGLKGERGPAGPAGLPGVKGERGLAGLDGKSGQPGEPGLPGDPGLAGSPGLPGPMGSPGLKGAAGINGEPGPRGPSGIPGSRGPVGPPGIPGFPGSKGEPGAPGLPGPAGISTKVSAFTVILSQAYPLAASPIKFDKILYNRQQHYDPRSGIFTCRIPGLYYFAYHVHVKGTHVWVGLYKNGSPIMYTFDEYKKGYLDQASGSAVVDLMENDQVWLQLPNKETNGLFSSEYVHSSFSGFLFLIFIMNYELFPNE</sequence>
<keyword evidence="2" id="KW-0964">Secreted</keyword>
<dbReference type="PANTHER" id="PTHR15427">
    <property type="entry name" value="EMILIN ELASTIN MICROFIBRIL INTERFACE-LOCATED PROTEIN ELASTIN MICROFIBRIL INTERFACER"/>
    <property type="match status" value="1"/>
</dbReference>
<dbReference type="Pfam" id="PF01391">
    <property type="entry name" value="Collagen"/>
    <property type="match status" value="2"/>
</dbReference>
<evidence type="ECO:0000313" key="7">
    <source>
        <dbReference type="Ensembl" id="ENSVKKP00000007255.1"/>
    </source>
</evidence>
<dbReference type="InterPro" id="IPR050392">
    <property type="entry name" value="Collagen/C1q_domain"/>
</dbReference>
<keyword evidence="8" id="KW-1185">Reference proteome</keyword>
<accession>A0A8D2IXH0</accession>
<protein>
    <submittedName>
        <fullName evidence="7">Collagen type X alpha 1 chain</fullName>
    </submittedName>
</protein>
<dbReference type="FunFam" id="2.60.120.40:FF:000001">
    <property type="entry name" value="Complement C1q B chain"/>
    <property type="match status" value="1"/>
</dbReference>
<evidence type="ECO:0000256" key="3">
    <source>
        <dbReference type="ARBA" id="ARBA00022729"/>
    </source>
</evidence>
<name>A0A8D2IXH0_VARKO</name>
<reference evidence="7" key="2">
    <citation type="submission" date="2025-09" db="UniProtKB">
        <authorList>
            <consortium name="Ensembl"/>
        </authorList>
    </citation>
    <scope>IDENTIFICATION</scope>
</reference>
<dbReference type="Pfam" id="PF00386">
    <property type="entry name" value="C1q"/>
    <property type="match status" value="1"/>
</dbReference>
<comment type="subcellular location">
    <subcellularLocation>
        <location evidence="1">Secreted</location>
    </subcellularLocation>
</comment>
<reference evidence="7" key="1">
    <citation type="submission" date="2025-08" db="UniProtKB">
        <authorList>
            <consortium name="Ensembl"/>
        </authorList>
    </citation>
    <scope>IDENTIFICATION</scope>
</reference>
<evidence type="ECO:0000313" key="8">
    <source>
        <dbReference type="Proteomes" id="UP000694545"/>
    </source>
</evidence>
<dbReference type="SUPFAM" id="SSF49842">
    <property type="entry name" value="TNF-like"/>
    <property type="match status" value="1"/>
</dbReference>
<evidence type="ECO:0000259" key="6">
    <source>
        <dbReference type="PROSITE" id="PS50871"/>
    </source>
</evidence>
<dbReference type="GO" id="GO:0005581">
    <property type="term" value="C:collagen trimer"/>
    <property type="evidence" value="ECO:0007669"/>
    <property type="project" value="UniProtKB-KW"/>
</dbReference>
<dbReference type="Ensembl" id="ENSVKKT00000007447.1">
    <property type="protein sequence ID" value="ENSVKKP00000007255.1"/>
    <property type="gene ID" value="ENSVKKG00000005180.1"/>
</dbReference>
<dbReference type="InterPro" id="IPR008160">
    <property type="entry name" value="Collagen"/>
</dbReference>
<feature type="domain" description="C1q" evidence="6">
    <location>
        <begin position="177"/>
        <end position="313"/>
    </location>
</feature>
<feature type="region of interest" description="Disordered" evidence="5">
    <location>
        <begin position="18"/>
        <end position="172"/>
    </location>
</feature>